<keyword evidence="1" id="KW-0472">Membrane</keyword>
<protein>
    <submittedName>
        <fullName evidence="2">Uncharacterized protein</fullName>
    </submittedName>
</protein>
<organism evidence="2 3">
    <name type="scientific">Albugo candida</name>
    <dbReference type="NCBI Taxonomy" id="65357"/>
    <lineage>
        <taxon>Eukaryota</taxon>
        <taxon>Sar</taxon>
        <taxon>Stramenopiles</taxon>
        <taxon>Oomycota</taxon>
        <taxon>Peronosporomycetes</taxon>
        <taxon>Albuginales</taxon>
        <taxon>Albuginaceae</taxon>
        <taxon>Albugo</taxon>
    </lineage>
</organism>
<keyword evidence="1" id="KW-1133">Transmembrane helix</keyword>
<name>A0A024GQC3_9STRA</name>
<reference evidence="2 3" key="1">
    <citation type="submission" date="2012-05" db="EMBL/GenBank/DDBJ databases">
        <title>Recombination and specialization in a pathogen metapopulation.</title>
        <authorList>
            <person name="Gardiner A."/>
            <person name="Kemen E."/>
            <person name="Schultz-Larsen T."/>
            <person name="MacLean D."/>
            <person name="Van Oosterhout C."/>
            <person name="Jones J.D.G."/>
        </authorList>
    </citation>
    <scope>NUCLEOTIDE SEQUENCE [LARGE SCALE GENOMIC DNA]</scope>
    <source>
        <strain evidence="2 3">Ac Nc2</strain>
    </source>
</reference>
<comment type="caution">
    <text evidence="2">The sequence shown here is derived from an EMBL/GenBank/DDBJ whole genome shotgun (WGS) entry which is preliminary data.</text>
</comment>
<dbReference type="AlphaFoldDB" id="A0A024GQC3"/>
<accession>A0A024GQC3</accession>
<keyword evidence="3" id="KW-1185">Reference proteome</keyword>
<dbReference type="Proteomes" id="UP000053237">
    <property type="component" value="Unassembled WGS sequence"/>
</dbReference>
<dbReference type="InParanoid" id="A0A024GQC3"/>
<sequence length="138" mass="15299">MSHNLRVRLPLLKAVVMAVICVYTASWVTMRMRALKSGQRGDLNAKKSNDKVISKNCGHWFIGMGLKTKLACDTSSHASRISQIPAVFVKSRCASLARIRKLITTGNHLDAKAATELSSIDLQRASYFFWRATVFSGL</sequence>
<keyword evidence="1" id="KW-0812">Transmembrane</keyword>
<evidence type="ECO:0000313" key="2">
    <source>
        <dbReference type="EMBL" id="CCI48970.1"/>
    </source>
</evidence>
<proteinExistence type="predicted"/>
<gene>
    <name evidence="2" type="ORF">BN9_101800</name>
</gene>
<evidence type="ECO:0000313" key="3">
    <source>
        <dbReference type="Proteomes" id="UP000053237"/>
    </source>
</evidence>
<dbReference type="EMBL" id="CAIX01000260">
    <property type="protein sequence ID" value="CCI48970.1"/>
    <property type="molecule type" value="Genomic_DNA"/>
</dbReference>
<feature type="transmembrane region" description="Helical" evidence="1">
    <location>
        <begin position="12"/>
        <end position="30"/>
    </location>
</feature>
<evidence type="ECO:0000256" key="1">
    <source>
        <dbReference type="SAM" id="Phobius"/>
    </source>
</evidence>